<evidence type="ECO:0000256" key="1">
    <source>
        <dbReference type="SAM" id="MobiDB-lite"/>
    </source>
</evidence>
<evidence type="ECO:0000313" key="2">
    <source>
        <dbReference type="EMBL" id="EAU67179.1"/>
    </source>
</evidence>
<comment type="caution">
    <text evidence="2">The sequence shown here is derived from an EMBL/GenBank/DDBJ whole genome shotgun (WGS) entry which is preliminary data.</text>
</comment>
<reference evidence="2 3" key="1">
    <citation type="submission" date="2006-04" db="EMBL/GenBank/DDBJ databases">
        <authorList>
            <person name="Nierman W.C."/>
        </authorList>
    </citation>
    <scope>NUCLEOTIDE SEQUENCE [LARGE SCALE GENOMIC DNA]</scope>
    <source>
        <strain evidence="2 3">DW4/3-1</strain>
    </source>
</reference>
<feature type="region of interest" description="Disordered" evidence="1">
    <location>
        <begin position="1"/>
        <end position="35"/>
    </location>
</feature>
<sequence>MFSMLKPAHWMESPTLAQAQGPGRVTIQERTRSAS</sequence>
<dbReference type="Proteomes" id="UP000032702">
    <property type="component" value="Unassembled WGS sequence"/>
</dbReference>
<gene>
    <name evidence="2" type="ORF">STIAU_5757</name>
</gene>
<evidence type="ECO:0000313" key="3">
    <source>
        <dbReference type="Proteomes" id="UP000032702"/>
    </source>
</evidence>
<dbReference type="EMBL" id="AAMD01000038">
    <property type="protein sequence ID" value="EAU67179.1"/>
    <property type="molecule type" value="Genomic_DNA"/>
</dbReference>
<proteinExistence type="predicted"/>
<accession>Q094P9</accession>
<organism evidence="2 3">
    <name type="scientific">Stigmatella aurantiaca (strain DW4/3-1)</name>
    <dbReference type="NCBI Taxonomy" id="378806"/>
    <lineage>
        <taxon>Bacteria</taxon>
        <taxon>Pseudomonadati</taxon>
        <taxon>Myxococcota</taxon>
        <taxon>Myxococcia</taxon>
        <taxon>Myxococcales</taxon>
        <taxon>Cystobacterineae</taxon>
        <taxon>Archangiaceae</taxon>
        <taxon>Stigmatella</taxon>
    </lineage>
</organism>
<protein>
    <submittedName>
        <fullName evidence="2">Uncharacterized protein</fullName>
    </submittedName>
</protein>
<dbReference type="AlphaFoldDB" id="Q094P9"/>
<name>Q094P9_STIAD</name>